<dbReference type="InterPro" id="IPR029058">
    <property type="entry name" value="AB_hydrolase_fold"/>
</dbReference>
<dbReference type="InterPro" id="IPR001375">
    <property type="entry name" value="Peptidase_S9_cat"/>
</dbReference>
<dbReference type="SUPFAM" id="SSF53474">
    <property type="entry name" value="alpha/beta-Hydrolases"/>
    <property type="match status" value="1"/>
</dbReference>
<dbReference type="Pfam" id="PF00326">
    <property type="entry name" value="Peptidase_S9"/>
    <property type="match status" value="1"/>
</dbReference>
<evidence type="ECO:0000259" key="1">
    <source>
        <dbReference type="Pfam" id="PF00326"/>
    </source>
</evidence>
<dbReference type="RefSeq" id="WP_327607342.1">
    <property type="nucleotide sequence ID" value="NZ_JARZFX010000003.1"/>
</dbReference>
<dbReference type="Gene3D" id="3.40.50.1820">
    <property type="entry name" value="alpha/beta hydrolase"/>
    <property type="match status" value="1"/>
</dbReference>
<organism evidence="2 3">
    <name type="scientific">Virgibacillus tibetensis</name>
    <dbReference type="NCBI Taxonomy" id="3042313"/>
    <lineage>
        <taxon>Bacteria</taxon>
        <taxon>Bacillati</taxon>
        <taxon>Bacillota</taxon>
        <taxon>Bacilli</taxon>
        <taxon>Bacillales</taxon>
        <taxon>Bacillaceae</taxon>
        <taxon>Virgibacillus</taxon>
    </lineage>
</organism>
<sequence length="319" mass="36617">MKKKKWWLRFGLGLLSALLIIDIIASFYFYNLAIERNVKDFLIGNSDLEVSAEAMDVFLAGDWREWVDNEDFEHWEMESYDGLKLQGYFLEAEEPTNKTVVFAHGYLGRARDMGLYGQYYYEELGYNIFTADMRGHGQSEGDYIGFGWHDRLDYVDWIDEVLEIQGLESEIVLHGVSMGAATMLMVSGEELPDNVKAVVADSPYTSVYDMFEYQMNRMFHLPAFPLLPSTSLVTNIKAGYSLTEASALDQVEKSQIPILYIHGDNDTFVPTSMTKELLEHTNSKAEMFTFENAGHGEAFVTHEDRYLEIMNGFLNKYMK</sequence>
<dbReference type="Proteomes" id="UP001335737">
    <property type="component" value="Unassembled WGS sequence"/>
</dbReference>
<keyword evidence="2" id="KW-0378">Hydrolase</keyword>
<proteinExistence type="predicted"/>
<dbReference type="GO" id="GO:0016787">
    <property type="term" value="F:hydrolase activity"/>
    <property type="evidence" value="ECO:0007669"/>
    <property type="project" value="UniProtKB-KW"/>
</dbReference>
<accession>A0ABU6KFB1</accession>
<protein>
    <submittedName>
        <fullName evidence="2">Alpha/beta hydrolase</fullName>
    </submittedName>
</protein>
<dbReference type="PANTHER" id="PTHR43358">
    <property type="entry name" value="ALPHA/BETA-HYDROLASE"/>
    <property type="match status" value="1"/>
</dbReference>
<gene>
    <name evidence="2" type="ORF">QGM71_09755</name>
</gene>
<dbReference type="EMBL" id="JARZFX010000003">
    <property type="protein sequence ID" value="MEC5423776.1"/>
    <property type="molecule type" value="Genomic_DNA"/>
</dbReference>
<reference evidence="2 3" key="1">
    <citation type="journal article" date="2024" name="Int. J. Syst. Evol. Microbiol.">
        <title>Virgibacillus tibetensis sp. nov., isolated from salt lake on the Tibetan Plateau of China.</title>
        <authorList>
            <person name="Phurbu D."/>
            <person name="Liu Z.-X."/>
            <person name="Wang R."/>
            <person name="Zheng Y.-Y."/>
            <person name="Liu H.-C."/>
            <person name="Zhou Y.-G."/>
            <person name="Yu Y.-J."/>
            <person name="Li A.-H."/>
        </authorList>
    </citation>
    <scope>NUCLEOTIDE SEQUENCE [LARGE SCALE GENOMIC DNA]</scope>
    <source>
        <strain evidence="2 3">C22-A2</strain>
    </source>
</reference>
<evidence type="ECO:0000313" key="3">
    <source>
        <dbReference type="Proteomes" id="UP001335737"/>
    </source>
</evidence>
<evidence type="ECO:0000313" key="2">
    <source>
        <dbReference type="EMBL" id="MEC5423776.1"/>
    </source>
</evidence>
<keyword evidence="3" id="KW-1185">Reference proteome</keyword>
<dbReference type="PANTHER" id="PTHR43358:SF4">
    <property type="entry name" value="ALPHA_BETA HYDROLASE FOLD-1 DOMAIN-CONTAINING PROTEIN"/>
    <property type="match status" value="1"/>
</dbReference>
<feature type="domain" description="Peptidase S9 prolyl oligopeptidase catalytic" evidence="1">
    <location>
        <begin position="119"/>
        <end position="319"/>
    </location>
</feature>
<comment type="caution">
    <text evidence="2">The sequence shown here is derived from an EMBL/GenBank/DDBJ whole genome shotgun (WGS) entry which is preliminary data.</text>
</comment>
<name>A0ABU6KFB1_9BACI</name>
<dbReference type="InterPro" id="IPR052920">
    <property type="entry name" value="DNA-binding_regulatory"/>
</dbReference>